<proteinExistence type="predicted"/>
<keyword evidence="1" id="KW-0812">Transmembrane</keyword>
<evidence type="ECO:0000256" key="1">
    <source>
        <dbReference type="SAM" id="Phobius"/>
    </source>
</evidence>
<accession>X0QRF0</accession>
<evidence type="ECO:0000313" key="3">
    <source>
        <dbReference type="Proteomes" id="UP000051236"/>
    </source>
</evidence>
<dbReference type="RefSeq" id="WP_035454926.1">
    <property type="nucleotide sequence ID" value="NZ_AZGA01000024.1"/>
</dbReference>
<name>X0QRF0_9LACO</name>
<reference evidence="2 3" key="1">
    <citation type="journal article" date="2015" name="Genome Announc.">
        <title>Expanding the biotechnology potential of lactobacilli through comparative genomics of 213 strains and associated genera.</title>
        <authorList>
            <person name="Sun Z."/>
            <person name="Harris H.M."/>
            <person name="McCann A."/>
            <person name="Guo C."/>
            <person name="Argimon S."/>
            <person name="Zhang W."/>
            <person name="Yang X."/>
            <person name="Jeffery I.B."/>
            <person name="Cooney J.C."/>
            <person name="Kagawa T.F."/>
            <person name="Liu W."/>
            <person name="Song Y."/>
            <person name="Salvetti E."/>
            <person name="Wrobel A."/>
            <person name="Rasinkangas P."/>
            <person name="Parkhill J."/>
            <person name="Rea M.C."/>
            <person name="O'Sullivan O."/>
            <person name="Ritari J."/>
            <person name="Douillard F.P."/>
            <person name="Paul Ross R."/>
            <person name="Yang R."/>
            <person name="Briner A.E."/>
            <person name="Felis G.E."/>
            <person name="de Vos W.M."/>
            <person name="Barrangou R."/>
            <person name="Klaenhammer T.R."/>
            <person name="Caufield P.W."/>
            <person name="Cui Y."/>
            <person name="Zhang H."/>
            <person name="O'Toole P.W."/>
        </authorList>
    </citation>
    <scope>NUCLEOTIDE SEQUENCE [LARGE SCALE GENOMIC DNA]</scope>
    <source>
        <strain evidence="2 3">DSM 18527</strain>
    </source>
</reference>
<dbReference type="EMBL" id="AZGA01000024">
    <property type="protein sequence ID" value="KRM34638.1"/>
    <property type="molecule type" value="Genomic_DNA"/>
</dbReference>
<dbReference type="STRING" id="1423734.FC83_GL002123"/>
<evidence type="ECO:0000313" key="2">
    <source>
        <dbReference type="EMBL" id="KRM34638.1"/>
    </source>
</evidence>
<keyword evidence="1" id="KW-1133">Transmembrane helix</keyword>
<organism evidence="2 3">
    <name type="scientific">Agrilactobacillus composti DSM 18527 = JCM 14202</name>
    <dbReference type="NCBI Taxonomy" id="1423734"/>
    <lineage>
        <taxon>Bacteria</taxon>
        <taxon>Bacillati</taxon>
        <taxon>Bacillota</taxon>
        <taxon>Bacilli</taxon>
        <taxon>Lactobacillales</taxon>
        <taxon>Lactobacillaceae</taxon>
        <taxon>Agrilactobacillus</taxon>
    </lineage>
</organism>
<feature type="transmembrane region" description="Helical" evidence="1">
    <location>
        <begin position="12"/>
        <end position="32"/>
    </location>
</feature>
<gene>
    <name evidence="2" type="ORF">FC83_GL002123</name>
</gene>
<dbReference type="AlphaFoldDB" id="X0QRF0"/>
<dbReference type="PATRIC" id="fig|1423734.3.peg.2145"/>
<dbReference type="Proteomes" id="UP000051236">
    <property type="component" value="Unassembled WGS sequence"/>
</dbReference>
<feature type="transmembrane region" description="Helical" evidence="1">
    <location>
        <begin position="38"/>
        <end position="55"/>
    </location>
</feature>
<protein>
    <submittedName>
        <fullName evidence="2">Uncharacterized protein</fullName>
    </submittedName>
</protein>
<keyword evidence="1" id="KW-0472">Membrane</keyword>
<comment type="caution">
    <text evidence="2">The sequence shown here is derived from an EMBL/GenBank/DDBJ whole genome shotgun (WGS) entry which is preliminary data.</text>
</comment>
<sequence>MRILTKKWGGQSIVAWCLQVLLIVLAVAVAHHHLVSNPITLIVAGILVVLIYLTINLDHRS</sequence>
<keyword evidence="3" id="KW-1185">Reference proteome</keyword>